<dbReference type="Proteomes" id="UP000184109">
    <property type="component" value="Unassembled WGS sequence"/>
</dbReference>
<evidence type="ECO:0000313" key="3">
    <source>
        <dbReference type="Proteomes" id="UP000184109"/>
    </source>
</evidence>
<dbReference type="PROSITE" id="PS51257">
    <property type="entry name" value="PROKAR_LIPOPROTEIN"/>
    <property type="match status" value="1"/>
</dbReference>
<proteinExistence type="predicted"/>
<reference evidence="3" key="1">
    <citation type="submission" date="2016-11" db="EMBL/GenBank/DDBJ databases">
        <authorList>
            <person name="Varghese N."/>
            <person name="Submissions S."/>
        </authorList>
    </citation>
    <scope>NUCLEOTIDE SEQUENCE [LARGE SCALE GENOMIC DNA]</scope>
    <source>
        <strain evidence="3">DSM 100572</strain>
    </source>
</reference>
<dbReference type="STRING" id="1195760.SAMN05444281_0538"/>
<dbReference type="InterPro" id="IPR054246">
    <property type="entry name" value="DUF6973"/>
</dbReference>
<feature type="domain" description="DUF6973" evidence="1">
    <location>
        <begin position="266"/>
        <end position="363"/>
    </location>
</feature>
<gene>
    <name evidence="2" type="ORF">SAMN05444281_0538</name>
</gene>
<dbReference type="AlphaFoldDB" id="A0A1M5SV43"/>
<evidence type="ECO:0000313" key="2">
    <source>
        <dbReference type="EMBL" id="SHH42357.1"/>
    </source>
</evidence>
<keyword evidence="3" id="KW-1185">Reference proteome</keyword>
<evidence type="ECO:0000259" key="1">
    <source>
        <dbReference type="Pfam" id="PF22322"/>
    </source>
</evidence>
<accession>A0A1M5SV43</accession>
<dbReference type="RefSeq" id="WP_073118127.1">
    <property type="nucleotide sequence ID" value="NZ_BMEN01000001.1"/>
</dbReference>
<name>A0A1M5SV43_9FLAO</name>
<dbReference type="Pfam" id="PF22322">
    <property type="entry name" value="DUF6973"/>
    <property type="match status" value="1"/>
</dbReference>
<dbReference type="OrthoDB" id="1496068at2"/>
<dbReference type="EMBL" id="FQXQ01000001">
    <property type="protein sequence ID" value="SHH42357.1"/>
    <property type="molecule type" value="Genomic_DNA"/>
</dbReference>
<sequence length="506" mass="57744">MKKNIYTPPVKFLTIASGLFLFLTSCQDVENNLDSNTKEAKIETETSKIIDFNGLTVKHRFRTPVEDLEIELTDTGLKQMYSKIKNPHFQLSKTSGNTDLLELPDTDLIIEATKLVTDIFPYNFEREPMFIKSEEQKFLDTVSIEIREYILANNLIDLSKDSLRLVEHEKNVEAFHIKQEKKKWEMIRDDFEGLSDEQIETNIDLIDEYYKKNMNYEILLTAEEKKQELTTKIASKTQKTTNLGYESGSPSHMACVLDLSGTLANTLSVRDAGEDARDLAAQEYSNLPGANDRRDAFRHLMWNVLLAKYYITMSTARSTRTDFAKRVADAYEECGDNDLDSEAMDLHNNTIGRGIYWDHTSIKRNWLGIPYGVSEAPTSTYAADAKNRVENQSCFIVKEYDEVFFPERYLVSEANNKDEPYIKSKIENIDNSKVVYFIGPIAPSSEYLITSEYDYSACTSADLPYSTTTYTTITLPWLGSGGGTITIPQTTYAPCVNRMVLKCYQL</sequence>
<organism evidence="2 3">
    <name type="scientific">Wenyingzhuangia marina</name>
    <dbReference type="NCBI Taxonomy" id="1195760"/>
    <lineage>
        <taxon>Bacteria</taxon>
        <taxon>Pseudomonadati</taxon>
        <taxon>Bacteroidota</taxon>
        <taxon>Flavobacteriia</taxon>
        <taxon>Flavobacteriales</taxon>
        <taxon>Flavobacteriaceae</taxon>
        <taxon>Wenyingzhuangia</taxon>
    </lineage>
</organism>
<protein>
    <recommendedName>
        <fullName evidence="1">DUF6973 domain-containing protein</fullName>
    </recommendedName>
</protein>